<comment type="caution">
    <text evidence="1">The sequence shown here is derived from an EMBL/GenBank/DDBJ whole genome shotgun (WGS) entry which is preliminary data.</text>
</comment>
<evidence type="ECO:0000313" key="2">
    <source>
        <dbReference type="Proteomes" id="UP001526426"/>
    </source>
</evidence>
<dbReference type="RefSeq" id="WP_265262640.1">
    <property type="nucleotide sequence ID" value="NZ_JAIHOM010000005.1"/>
</dbReference>
<name>A0ABT3L0H0_9CYAN</name>
<proteinExistence type="predicted"/>
<keyword evidence="2" id="KW-1185">Reference proteome</keyword>
<sequence>MVSFNLRDPQYRLALQHRIEMQRQSSLATWIEPELLEAARVIYYTYYQVHKAVPWVPLGVVINARNRRGTLVFHFKPALLPRERFIPLEEIV</sequence>
<accession>A0ABT3L0H0</accession>
<dbReference type="EMBL" id="JAIHOM010000005">
    <property type="protein sequence ID" value="MCW6034980.1"/>
    <property type="molecule type" value="Genomic_DNA"/>
</dbReference>
<protein>
    <submittedName>
        <fullName evidence="1">Uncharacterized protein</fullName>
    </submittedName>
</protein>
<evidence type="ECO:0000313" key="1">
    <source>
        <dbReference type="EMBL" id="MCW6034980.1"/>
    </source>
</evidence>
<reference evidence="1 2" key="1">
    <citation type="submission" date="2021-08" db="EMBL/GenBank/DDBJ databases">
        <title>Draft genome sequence of Spirulina subsalsa with high tolerance to salinity and hype-accumulation of phycocyanin.</title>
        <authorList>
            <person name="Pei H."/>
            <person name="Jiang L."/>
        </authorList>
    </citation>
    <scope>NUCLEOTIDE SEQUENCE [LARGE SCALE GENOMIC DNA]</scope>
    <source>
        <strain evidence="1 2">FACHB-351</strain>
    </source>
</reference>
<gene>
    <name evidence="1" type="ORF">K4A83_01655</name>
</gene>
<organism evidence="1 2">
    <name type="scientific">Spirulina subsalsa FACHB-351</name>
    <dbReference type="NCBI Taxonomy" id="234711"/>
    <lineage>
        <taxon>Bacteria</taxon>
        <taxon>Bacillati</taxon>
        <taxon>Cyanobacteriota</taxon>
        <taxon>Cyanophyceae</taxon>
        <taxon>Spirulinales</taxon>
        <taxon>Spirulinaceae</taxon>
        <taxon>Spirulina</taxon>
    </lineage>
</organism>
<dbReference type="Proteomes" id="UP001526426">
    <property type="component" value="Unassembled WGS sequence"/>
</dbReference>